<organism evidence="1 2">
    <name type="scientific">Copranaerobaculum intestinale</name>
    <dbReference type="NCBI Taxonomy" id="2692629"/>
    <lineage>
        <taxon>Bacteria</taxon>
        <taxon>Bacillati</taxon>
        <taxon>Bacillota</taxon>
        <taxon>Erysipelotrichia</taxon>
        <taxon>Erysipelotrichales</taxon>
        <taxon>Erysipelotrichaceae</taxon>
        <taxon>Copranaerobaculum</taxon>
    </lineage>
</organism>
<accession>A0A6N8UCH8</accession>
<gene>
    <name evidence="1" type="ORF">GSF08_09700</name>
</gene>
<name>A0A6N8UCH8_9FIRM</name>
<reference evidence="1 2" key="1">
    <citation type="submission" date="2019-12" db="EMBL/GenBank/DDBJ databases">
        <authorList>
            <person name="Yang R."/>
        </authorList>
    </citation>
    <scope>NUCLEOTIDE SEQUENCE [LARGE SCALE GENOMIC DNA]</scope>
    <source>
        <strain evidence="1 2">DONG20-135</strain>
    </source>
</reference>
<evidence type="ECO:0000313" key="1">
    <source>
        <dbReference type="EMBL" id="MXQ74209.1"/>
    </source>
</evidence>
<keyword evidence="2" id="KW-1185">Reference proteome</keyword>
<comment type="caution">
    <text evidence="1">The sequence shown here is derived from an EMBL/GenBank/DDBJ whole genome shotgun (WGS) entry which is preliminary data.</text>
</comment>
<proteinExistence type="predicted"/>
<reference evidence="1 2" key="2">
    <citation type="submission" date="2020-01" db="EMBL/GenBank/DDBJ databases">
        <title>Clostridiaceae sp. nov. isolated from the gut of human by culturomics.</title>
        <authorList>
            <person name="Chang Y."/>
        </authorList>
    </citation>
    <scope>NUCLEOTIDE SEQUENCE [LARGE SCALE GENOMIC DNA]</scope>
    <source>
        <strain evidence="1 2">DONG20-135</strain>
    </source>
</reference>
<dbReference type="EMBL" id="WUUQ01000004">
    <property type="protein sequence ID" value="MXQ74209.1"/>
    <property type="molecule type" value="Genomic_DNA"/>
</dbReference>
<protein>
    <submittedName>
        <fullName evidence="1">Uncharacterized protein</fullName>
    </submittedName>
</protein>
<dbReference type="AlphaFoldDB" id="A0A6N8UCH8"/>
<dbReference type="Proteomes" id="UP000434036">
    <property type="component" value="Unassembled WGS sequence"/>
</dbReference>
<evidence type="ECO:0000313" key="2">
    <source>
        <dbReference type="Proteomes" id="UP000434036"/>
    </source>
</evidence>
<sequence length="484" mass="53675">MAISYQDLYVGSPSGDWYLRLYYDSISQSVANNQSILNFHLTLRGTNPYGWVEFDRRDAWIGGNHFSINFHQDPVEHTLGSAVYTVNHAANGTAAFRVEFGISTSYMLNGSATMNLTLPPIPRASDLTSFTDFNVEDILKINVTKKYGGFRDDLQIYCGDTLIKTISNYQNNTVIQFTATEKQLVFNLMKSVNSTAFTGTVTTYNGTTKIGSSSRSAIGTIYNAAPLISGFTWKALNHLDLCSDQTIIKNHTKIGVMLTAAIPQKGAILHHYQITCGSKSVSCTAIDKEVQLENVDDSFIRVYAVDSRSNATEISSAAISFLNYQKPYIQEITMIRSEGGIGHDVTLHIKGSMWADNFGLVNNQLTAAYFYKERNSNTWIQGTTALTIDQKDEFTCTMKIKGDLGADGFSNKNFDIRMIVTDKLDSFVKEEILSQGNPHLSIHEDGVAIGGFYDEQVGGSLQIYSSALRRMISSDWLIFDDPQA</sequence>
<dbReference type="RefSeq" id="WP_160625601.1">
    <property type="nucleotide sequence ID" value="NZ_WUUQ01000004.1"/>
</dbReference>